<gene>
    <name evidence="1" type="ORF">NTJ_00420</name>
</gene>
<reference evidence="1 2" key="1">
    <citation type="submission" date="2023-09" db="EMBL/GenBank/DDBJ databases">
        <title>Nesidiocoris tenuis whole genome shotgun sequence.</title>
        <authorList>
            <person name="Shibata T."/>
            <person name="Shimoda M."/>
            <person name="Kobayashi T."/>
            <person name="Uehara T."/>
        </authorList>
    </citation>
    <scope>NUCLEOTIDE SEQUENCE [LARGE SCALE GENOMIC DNA]</scope>
    <source>
        <strain evidence="1 2">Japan</strain>
    </source>
</reference>
<proteinExistence type="predicted"/>
<dbReference type="Proteomes" id="UP001307889">
    <property type="component" value="Chromosome 1"/>
</dbReference>
<evidence type="ECO:0000313" key="1">
    <source>
        <dbReference type="EMBL" id="BES87614.1"/>
    </source>
</evidence>
<protein>
    <submittedName>
        <fullName evidence="1">Uncharacterized protein</fullName>
    </submittedName>
</protein>
<dbReference type="EMBL" id="AP028909">
    <property type="protein sequence ID" value="BES87614.1"/>
    <property type="molecule type" value="Genomic_DNA"/>
</dbReference>
<accession>A0ABN7A8Z6</accession>
<name>A0ABN7A8Z6_9HEMI</name>
<keyword evidence="2" id="KW-1185">Reference proteome</keyword>
<evidence type="ECO:0000313" key="2">
    <source>
        <dbReference type="Proteomes" id="UP001307889"/>
    </source>
</evidence>
<sequence length="124" mass="13941">MGCVIVVAASRVSGRRKVEISNRNERIYTPRTLIIFPSMQQGSGPKQKIFHRGVALGDVMTSQSNCEADRTKTIVETIFLLYVENETPGMRANSTRTKKKTFSGGGKFYSIFRSGKFRRNTGRM</sequence>
<organism evidence="1 2">
    <name type="scientific">Nesidiocoris tenuis</name>
    <dbReference type="NCBI Taxonomy" id="355587"/>
    <lineage>
        <taxon>Eukaryota</taxon>
        <taxon>Metazoa</taxon>
        <taxon>Ecdysozoa</taxon>
        <taxon>Arthropoda</taxon>
        <taxon>Hexapoda</taxon>
        <taxon>Insecta</taxon>
        <taxon>Pterygota</taxon>
        <taxon>Neoptera</taxon>
        <taxon>Paraneoptera</taxon>
        <taxon>Hemiptera</taxon>
        <taxon>Heteroptera</taxon>
        <taxon>Panheteroptera</taxon>
        <taxon>Cimicomorpha</taxon>
        <taxon>Miridae</taxon>
        <taxon>Dicyphina</taxon>
        <taxon>Nesidiocoris</taxon>
    </lineage>
</organism>